<reference evidence="1" key="2">
    <citation type="submission" date="2022-06" db="UniProtKB">
        <authorList>
            <consortium name="EnsemblMetazoa"/>
        </authorList>
    </citation>
    <scope>IDENTIFICATION</scope>
    <source>
        <strain evidence="1">PS312</strain>
    </source>
</reference>
<evidence type="ECO:0000313" key="2">
    <source>
        <dbReference type="Proteomes" id="UP000005239"/>
    </source>
</evidence>
<dbReference type="AlphaFoldDB" id="A0A2A6B5L5"/>
<protein>
    <submittedName>
        <fullName evidence="1">Uncharacterized protein</fullName>
    </submittedName>
</protein>
<dbReference type="Proteomes" id="UP000005239">
    <property type="component" value="Unassembled WGS sequence"/>
</dbReference>
<accession>A0A2A6B5L5</accession>
<accession>A0A8R1YTK5</accession>
<dbReference type="InterPro" id="IPR016187">
    <property type="entry name" value="CTDL_fold"/>
</dbReference>
<gene>
    <name evidence="1" type="primary">WBGene00273493</name>
</gene>
<organism evidence="1 2">
    <name type="scientific">Pristionchus pacificus</name>
    <name type="common">Parasitic nematode worm</name>
    <dbReference type="NCBI Taxonomy" id="54126"/>
    <lineage>
        <taxon>Eukaryota</taxon>
        <taxon>Metazoa</taxon>
        <taxon>Ecdysozoa</taxon>
        <taxon>Nematoda</taxon>
        <taxon>Chromadorea</taxon>
        <taxon>Rhabditida</taxon>
        <taxon>Rhabditina</taxon>
        <taxon>Diplogasteromorpha</taxon>
        <taxon>Diplogasteroidea</taxon>
        <taxon>Neodiplogasteridae</taxon>
        <taxon>Pristionchus</taxon>
    </lineage>
</organism>
<dbReference type="SUPFAM" id="SSF56436">
    <property type="entry name" value="C-type lectin-like"/>
    <property type="match status" value="1"/>
</dbReference>
<proteinExistence type="predicted"/>
<dbReference type="PANTHER" id="PTHR45581:SF3">
    <property type="entry name" value="METHYLTRANSFERASE DOMAIN-CONTAINING PROTEIN"/>
    <property type="match status" value="1"/>
</dbReference>
<dbReference type="EnsemblMetazoa" id="PPA35124.1">
    <property type="protein sequence ID" value="PPA35124.1"/>
    <property type="gene ID" value="WBGene00273493"/>
</dbReference>
<sequence length="532" mass="61098">MLLLKCLLAIALLKLPVEAQIVNSRSSHISDFLKLKCDSLLYRTAYIDTRCYFSVPIEVKFDDASSLCSSIMKGSKVATDVPASVINAMMVEDRKFHAGRDSDSGYECDGDFPRSSVIPGKCIVRDVKPRNYLNVESFCKGQGMEVPTINNDLENKMVRAGLGKNKAWIRNVYNGETTHKWQPERRYGRFATCHRNTYAGVAYQMNRFCNWRMSSQIDTDGYWENDGQDVWYDTMCVKNADNIFTKLKTRTDCEPLHEWDDTTGKCEWTGPTNACAQLIDFENRTFSVPFPKFPSETFTDYDLLVNNQRWLDNNVVKVIVRRGCMYTGYAHSLNDVRYAGRSLGVPDGRCFNSMILTGNKRYGVHNVPSEKTKTLTDWWEGLTRNHCFCDPAEATVNNHLPEQPSNKKCVTHHVYNAETKNCEWQHDPKYCAEVIANDGRKEMIEIPNWPHNLRYDSDDKNNPTKRADEFLVRITDIIVRQHCWATLLWGRLDQGLTLPTKGYGRHQVNSYYNGLLRAANDGTHRIVCECIR</sequence>
<name>A0A2A6B5L5_PRIPA</name>
<dbReference type="PANTHER" id="PTHR45581">
    <property type="entry name" value="PROTEIN CBG10435"/>
    <property type="match status" value="1"/>
</dbReference>
<keyword evidence="2" id="KW-1185">Reference proteome</keyword>
<reference evidence="2" key="1">
    <citation type="journal article" date="2008" name="Nat. Genet.">
        <title>The Pristionchus pacificus genome provides a unique perspective on nematode lifestyle and parasitism.</title>
        <authorList>
            <person name="Dieterich C."/>
            <person name="Clifton S.W."/>
            <person name="Schuster L.N."/>
            <person name="Chinwalla A."/>
            <person name="Delehaunty K."/>
            <person name="Dinkelacker I."/>
            <person name="Fulton L."/>
            <person name="Fulton R."/>
            <person name="Godfrey J."/>
            <person name="Minx P."/>
            <person name="Mitreva M."/>
            <person name="Roeseler W."/>
            <person name="Tian H."/>
            <person name="Witte H."/>
            <person name="Yang S.P."/>
            <person name="Wilson R.K."/>
            <person name="Sommer R.J."/>
        </authorList>
    </citation>
    <scope>NUCLEOTIDE SEQUENCE [LARGE SCALE GENOMIC DNA]</scope>
    <source>
        <strain evidence="2">PS312</strain>
    </source>
</reference>
<evidence type="ECO:0000313" key="1">
    <source>
        <dbReference type="EnsemblMetazoa" id="PPA35124.1"/>
    </source>
</evidence>